<dbReference type="EnsemblPlants" id="MELO3C028200.2.1">
    <property type="protein sequence ID" value="MELO3C028200.2.1"/>
    <property type="gene ID" value="MELO3C028200.2"/>
</dbReference>
<feature type="compositionally biased region" description="Basic and acidic residues" evidence="1">
    <location>
        <begin position="24"/>
        <end position="38"/>
    </location>
</feature>
<organism evidence="2">
    <name type="scientific">Cucumis melo</name>
    <name type="common">Muskmelon</name>
    <dbReference type="NCBI Taxonomy" id="3656"/>
    <lineage>
        <taxon>Eukaryota</taxon>
        <taxon>Viridiplantae</taxon>
        <taxon>Streptophyta</taxon>
        <taxon>Embryophyta</taxon>
        <taxon>Tracheophyta</taxon>
        <taxon>Spermatophyta</taxon>
        <taxon>Magnoliopsida</taxon>
        <taxon>eudicotyledons</taxon>
        <taxon>Gunneridae</taxon>
        <taxon>Pentapetalae</taxon>
        <taxon>rosids</taxon>
        <taxon>fabids</taxon>
        <taxon>Cucurbitales</taxon>
        <taxon>Cucurbitaceae</taxon>
        <taxon>Benincaseae</taxon>
        <taxon>Cucumis</taxon>
    </lineage>
</organism>
<dbReference type="AlphaFoldDB" id="A0A9I9E3L8"/>
<name>A0A9I9E3L8_CUCME</name>
<proteinExistence type="predicted"/>
<protein>
    <submittedName>
        <fullName evidence="2">Uncharacterized protein</fullName>
    </submittedName>
</protein>
<feature type="region of interest" description="Disordered" evidence="1">
    <location>
        <begin position="1"/>
        <end position="51"/>
    </location>
</feature>
<accession>A0A9I9E3L8</accession>
<evidence type="ECO:0000256" key="1">
    <source>
        <dbReference type="SAM" id="MobiDB-lite"/>
    </source>
</evidence>
<sequence length="51" mass="5755">WGLQQPANLTVAASAGIRRTTTKRRFEAERRSEMDGGRGGRRWLVATPRTE</sequence>
<reference evidence="2" key="1">
    <citation type="submission" date="2023-03" db="UniProtKB">
        <authorList>
            <consortium name="EnsemblPlants"/>
        </authorList>
    </citation>
    <scope>IDENTIFICATION</scope>
</reference>
<evidence type="ECO:0000313" key="2">
    <source>
        <dbReference type="EnsemblPlants" id="MELO3C028200.2.1"/>
    </source>
</evidence>
<dbReference type="Gramene" id="MELO3C028200.2.1">
    <property type="protein sequence ID" value="MELO3C028200.2.1"/>
    <property type="gene ID" value="MELO3C028200.2"/>
</dbReference>